<dbReference type="Gene3D" id="1.10.10.10">
    <property type="entry name" value="Winged helix-like DNA-binding domain superfamily/Winged helix DNA-binding domain"/>
    <property type="match status" value="3"/>
</dbReference>
<dbReference type="InterPro" id="IPR053925">
    <property type="entry name" value="RecX_HTH_3rd"/>
</dbReference>
<dbReference type="GO" id="GO:0005737">
    <property type="term" value="C:cytoplasm"/>
    <property type="evidence" value="ECO:0007669"/>
    <property type="project" value="UniProtKB-SubCell"/>
</dbReference>
<evidence type="ECO:0000256" key="5">
    <source>
        <dbReference type="HAMAP-Rule" id="MF_01114"/>
    </source>
</evidence>
<evidence type="ECO:0000313" key="9">
    <source>
        <dbReference type="Proteomes" id="UP000178485"/>
    </source>
</evidence>
<evidence type="ECO:0000259" key="7">
    <source>
        <dbReference type="Pfam" id="PF21981"/>
    </source>
</evidence>
<keyword evidence="4 5" id="KW-0963">Cytoplasm</keyword>
<evidence type="ECO:0000256" key="3">
    <source>
        <dbReference type="ARBA" id="ARBA00018111"/>
    </source>
</evidence>
<name>A0A1G4G4D7_9BACT</name>
<accession>A0A1G4G4D7</accession>
<sequence length="174" mass="20358">MIGWLGLSGSKRMESNTRARKPVSEEVAYQRMARLCSMREYATFDIRQKLQRMQLDEGVVRAILSRLEKHRFIDDARFARSFISDKLRFGKWGRAKIVYALRQRQVPQEIIDEAFDALPDEAVTRQLRPLLEKKLQSLQGKSGYERRTKAIRFALNRGFSMSEILECLGEIEEE</sequence>
<dbReference type="PANTHER" id="PTHR33602:SF1">
    <property type="entry name" value="REGULATORY PROTEIN RECX FAMILY PROTEIN"/>
    <property type="match status" value="1"/>
</dbReference>
<comment type="subcellular location">
    <subcellularLocation>
        <location evidence="1 5">Cytoplasm</location>
    </subcellularLocation>
</comment>
<dbReference type="Proteomes" id="UP000178485">
    <property type="component" value="Chromosome i"/>
</dbReference>
<protein>
    <recommendedName>
        <fullName evidence="3 5">Regulatory protein RecX</fullName>
    </recommendedName>
</protein>
<reference evidence="8 9" key="1">
    <citation type="submission" date="2016-08" db="EMBL/GenBank/DDBJ databases">
        <authorList>
            <person name="Seilhamer J.J."/>
        </authorList>
    </citation>
    <scope>NUCLEOTIDE SEQUENCE [LARGE SCALE GENOMIC DNA]</scope>
    <source>
        <strain evidence="8">ING2-E5A</strain>
    </source>
</reference>
<proteinExistence type="inferred from homology"/>
<dbReference type="Pfam" id="PF21981">
    <property type="entry name" value="RecX_HTH3"/>
    <property type="match status" value="1"/>
</dbReference>
<dbReference type="InterPro" id="IPR003783">
    <property type="entry name" value="Regulatory_RecX"/>
</dbReference>
<evidence type="ECO:0000256" key="1">
    <source>
        <dbReference type="ARBA" id="ARBA00004496"/>
    </source>
</evidence>
<dbReference type="GO" id="GO:0006282">
    <property type="term" value="P:regulation of DNA repair"/>
    <property type="evidence" value="ECO:0007669"/>
    <property type="project" value="UniProtKB-UniRule"/>
</dbReference>
<dbReference type="InterPro" id="IPR036388">
    <property type="entry name" value="WH-like_DNA-bd_sf"/>
</dbReference>
<gene>
    <name evidence="5 8" type="primary">recX</name>
    <name evidence="8" type="ORF">ING2E5A_0490</name>
</gene>
<dbReference type="HAMAP" id="MF_01114">
    <property type="entry name" value="RecX"/>
    <property type="match status" value="1"/>
</dbReference>
<dbReference type="AlphaFoldDB" id="A0A1G4G4D7"/>
<dbReference type="InterPro" id="IPR053924">
    <property type="entry name" value="RecX_HTH_2nd"/>
</dbReference>
<dbReference type="Pfam" id="PF02631">
    <property type="entry name" value="RecX_HTH2"/>
    <property type="match status" value="1"/>
</dbReference>
<keyword evidence="9" id="KW-1185">Reference proteome</keyword>
<feature type="domain" description="RecX second three-helical" evidence="6">
    <location>
        <begin position="74"/>
        <end position="114"/>
    </location>
</feature>
<evidence type="ECO:0000256" key="4">
    <source>
        <dbReference type="ARBA" id="ARBA00022490"/>
    </source>
</evidence>
<comment type="similarity">
    <text evidence="2 5">Belongs to the RecX family.</text>
</comment>
<dbReference type="PANTHER" id="PTHR33602">
    <property type="entry name" value="REGULATORY PROTEIN RECX FAMILY PROTEIN"/>
    <property type="match status" value="1"/>
</dbReference>
<evidence type="ECO:0000313" key="8">
    <source>
        <dbReference type="EMBL" id="SCM55637.1"/>
    </source>
</evidence>
<feature type="domain" description="RecX third three-helical" evidence="7">
    <location>
        <begin position="126"/>
        <end position="168"/>
    </location>
</feature>
<dbReference type="KEGG" id="pmuc:ING2E5A_0490"/>
<organism evidence="8 9">
    <name type="scientific">Petrimonas mucosa</name>
    <dbReference type="NCBI Taxonomy" id="1642646"/>
    <lineage>
        <taxon>Bacteria</taxon>
        <taxon>Pseudomonadati</taxon>
        <taxon>Bacteroidota</taxon>
        <taxon>Bacteroidia</taxon>
        <taxon>Bacteroidales</taxon>
        <taxon>Dysgonomonadaceae</taxon>
        <taxon>Petrimonas</taxon>
    </lineage>
</organism>
<evidence type="ECO:0000256" key="2">
    <source>
        <dbReference type="ARBA" id="ARBA00009695"/>
    </source>
</evidence>
<comment type="function">
    <text evidence="5">Modulates RecA activity.</text>
</comment>
<dbReference type="EMBL" id="LT608328">
    <property type="protein sequence ID" value="SCM55637.1"/>
    <property type="molecule type" value="Genomic_DNA"/>
</dbReference>
<dbReference type="STRING" id="1642646.ING2E5A_0490"/>
<evidence type="ECO:0000259" key="6">
    <source>
        <dbReference type="Pfam" id="PF02631"/>
    </source>
</evidence>